<evidence type="ECO:0000313" key="3">
    <source>
        <dbReference type="Proteomes" id="UP000608420"/>
    </source>
</evidence>
<dbReference type="PANTHER" id="PTHR33169">
    <property type="entry name" value="PADR-FAMILY TRANSCRIPTIONAL REGULATOR"/>
    <property type="match status" value="1"/>
</dbReference>
<dbReference type="InterPro" id="IPR005149">
    <property type="entry name" value="Tscrpt_reg_PadR_N"/>
</dbReference>
<keyword evidence="3" id="KW-1185">Reference proteome</keyword>
<dbReference type="Gene3D" id="1.10.10.10">
    <property type="entry name" value="Winged helix-like DNA-binding domain superfamily/Winged helix DNA-binding domain"/>
    <property type="match status" value="1"/>
</dbReference>
<evidence type="ECO:0000259" key="1">
    <source>
        <dbReference type="Pfam" id="PF03551"/>
    </source>
</evidence>
<comment type="caution">
    <text evidence="2">The sequence shown here is derived from an EMBL/GenBank/DDBJ whole genome shotgun (WGS) entry which is preliminary data.</text>
</comment>
<sequence length="129" mass="14518">MNIQFKKGALELCVLVLIANKDQYGYELAQKISEKIELAEGTLYPILRRLTKEKHLTCYLSDSSEGPPRKYYSITDSGRLQLKELIEQWVPFANAVNEFIAEGTEGHATSRVYRADGETAAEHPPSGEE</sequence>
<name>A0ABQ1W5C6_9BACL</name>
<reference evidence="3" key="1">
    <citation type="journal article" date="2019" name="Int. J. Syst. Evol. Microbiol.">
        <title>The Global Catalogue of Microorganisms (GCM) 10K type strain sequencing project: providing services to taxonomists for standard genome sequencing and annotation.</title>
        <authorList>
            <consortium name="The Broad Institute Genomics Platform"/>
            <consortium name="The Broad Institute Genome Sequencing Center for Infectious Disease"/>
            <person name="Wu L."/>
            <person name="Ma J."/>
        </authorList>
    </citation>
    <scope>NUCLEOTIDE SEQUENCE [LARGE SCALE GENOMIC DNA]</scope>
    <source>
        <strain evidence="3">CGMCC 1.15420</strain>
    </source>
</reference>
<dbReference type="EMBL" id="BMIW01000039">
    <property type="protein sequence ID" value="GGG14549.1"/>
    <property type="molecule type" value="Genomic_DNA"/>
</dbReference>
<dbReference type="SUPFAM" id="SSF46785">
    <property type="entry name" value="Winged helix' DNA-binding domain"/>
    <property type="match status" value="1"/>
</dbReference>
<evidence type="ECO:0000313" key="2">
    <source>
        <dbReference type="EMBL" id="GGG14549.1"/>
    </source>
</evidence>
<dbReference type="InterPro" id="IPR036388">
    <property type="entry name" value="WH-like_DNA-bd_sf"/>
</dbReference>
<accession>A0ABQ1W5C6</accession>
<dbReference type="Proteomes" id="UP000608420">
    <property type="component" value="Unassembled WGS sequence"/>
</dbReference>
<organism evidence="2 3">
    <name type="scientific">Paenibacillus aceti</name>
    <dbReference type="NCBI Taxonomy" id="1820010"/>
    <lineage>
        <taxon>Bacteria</taxon>
        <taxon>Bacillati</taxon>
        <taxon>Bacillota</taxon>
        <taxon>Bacilli</taxon>
        <taxon>Bacillales</taxon>
        <taxon>Paenibacillaceae</taxon>
        <taxon>Paenibacillus</taxon>
    </lineage>
</organism>
<feature type="domain" description="Transcription regulator PadR N-terminal" evidence="1">
    <location>
        <begin position="14"/>
        <end position="84"/>
    </location>
</feature>
<proteinExistence type="predicted"/>
<dbReference type="InterPro" id="IPR052509">
    <property type="entry name" value="Metal_resp_DNA-bind_regulator"/>
</dbReference>
<dbReference type="PANTHER" id="PTHR33169:SF24">
    <property type="entry name" value="TRANSCRIPTIONAL REGULATOR, PADR FAMILY"/>
    <property type="match status" value="1"/>
</dbReference>
<gene>
    <name evidence="2" type="ORF">GCM10010913_40460</name>
</gene>
<protein>
    <submittedName>
        <fullName evidence="2">PadR family transcriptional regulator</fullName>
    </submittedName>
</protein>
<dbReference type="InterPro" id="IPR036390">
    <property type="entry name" value="WH_DNA-bd_sf"/>
</dbReference>
<dbReference type="Pfam" id="PF03551">
    <property type="entry name" value="PadR"/>
    <property type="match status" value="1"/>
</dbReference>